<dbReference type="PANTHER" id="PTHR33481:SF1">
    <property type="entry name" value="ENDONUCLEASE_EXONUCLEASE_PHOSPHATASE DOMAIN-CONTAINING PROTEIN-RELATED"/>
    <property type="match status" value="1"/>
</dbReference>
<evidence type="ECO:0000313" key="1">
    <source>
        <dbReference type="EMBL" id="EHK21785.1"/>
    </source>
</evidence>
<dbReference type="OMA" id="TSACSWR"/>
<organism evidence="1 2">
    <name type="scientific">Hypocrea virens (strain Gv29-8 / FGSC 10586)</name>
    <name type="common">Gliocladium virens</name>
    <name type="synonym">Trichoderma virens</name>
    <dbReference type="NCBI Taxonomy" id="413071"/>
    <lineage>
        <taxon>Eukaryota</taxon>
        <taxon>Fungi</taxon>
        <taxon>Dikarya</taxon>
        <taxon>Ascomycota</taxon>
        <taxon>Pezizomycotina</taxon>
        <taxon>Sordariomycetes</taxon>
        <taxon>Hypocreomycetidae</taxon>
        <taxon>Hypocreales</taxon>
        <taxon>Hypocreaceae</taxon>
        <taxon>Trichoderma</taxon>
    </lineage>
</organism>
<evidence type="ECO:0000313" key="2">
    <source>
        <dbReference type="Proteomes" id="UP000007115"/>
    </source>
</evidence>
<dbReference type="OrthoDB" id="4842715at2759"/>
<dbReference type="PANTHER" id="PTHR33481">
    <property type="entry name" value="REVERSE TRANSCRIPTASE"/>
    <property type="match status" value="1"/>
</dbReference>
<gene>
    <name evidence="1" type="ORF">TRIVIDRAFT_137081</name>
</gene>
<name>G9MUS5_HYPVG</name>
<keyword evidence="2" id="KW-1185">Reference proteome</keyword>
<dbReference type="STRING" id="413071.G9MUS5"/>
<feature type="non-terminal residue" evidence="1">
    <location>
        <position position="1"/>
    </location>
</feature>
<dbReference type="HOGENOM" id="CLU_2229490_0_0_1"/>
<protein>
    <recommendedName>
        <fullName evidence="3">Reverse transcriptase domain-containing protein</fullName>
    </recommendedName>
</protein>
<comment type="caution">
    <text evidence="1">The sequence shown here is derived from an EMBL/GenBank/DDBJ whole genome shotgun (WGS) entry which is preliminary data.</text>
</comment>
<dbReference type="RefSeq" id="XP_013955979.1">
    <property type="nucleotide sequence ID" value="XM_014100504.1"/>
</dbReference>
<feature type="non-terminal residue" evidence="1">
    <location>
        <position position="106"/>
    </location>
</feature>
<dbReference type="AlphaFoldDB" id="G9MUS5"/>
<reference evidence="1 2" key="1">
    <citation type="journal article" date="2011" name="Genome Biol.">
        <title>Comparative genome sequence analysis underscores mycoparasitism as the ancestral life style of Trichoderma.</title>
        <authorList>
            <person name="Kubicek C.P."/>
            <person name="Herrera-Estrella A."/>
            <person name="Seidl-Seiboth V."/>
            <person name="Martinez D.A."/>
            <person name="Druzhinina I.S."/>
            <person name="Thon M."/>
            <person name="Zeilinger S."/>
            <person name="Casas-Flores S."/>
            <person name="Horwitz B.A."/>
            <person name="Mukherjee P.K."/>
            <person name="Mukherjee M."/>
            <person name="Kredics L."/>
            <person name="Alcaraz L.D."/>
            <person name="Aerts A."/>
            <person name="Antal Z."/>
            <person name="Atanasova L."/>
            <person name="Cervantes-Badillo M.G."/>
            <person name="Challacombe J."/>
            <person name="Chertkov O."/>
            <person name="McCluskey K."/>
            <person name="Coulpier F."/>
            <person name="Deshpande N."/>
            <person name="von Doehren H."/>
            <person name="Ebbole D.J."/>
            <person name="Esquivel-Naranjo E.U."/>
            <person name="Fekete E."/>
            <person name="Flipphi M."/>
            <person name="Glaser F."/>
            <person name="Gomez-Rodriguez E.Y."/>
            <person name="Gruber S."/>
            <person name="Han C."/>
            <person name="Henrissat B."/>
            <person name="Hermosa R."/>
            <person name="Hernandez-Onate M."/>
            <person name="Karaffa L."/>
            <person name="Kosti I."/>
            <person name="Le Crom S."/>
            <person name="Lindquist E."/>
            <person name="Lucas S."/>
            <person name="Luebeck M."/>
            <person name="Luebeck P.S."/>
            <person name="Margeot A."/>
            <person name="Metz B."/>
            <person name="Misra M."/>
            <person name="Nevalainen H."/>
            <person name="Omann M."/>
            <person name="Packer N."/>
            <person name="Perrone G."/>
            <person name="Uresti-Rivera E.E."/>
            <person name="Salamov A."/>
            <person name="Schmoll M."/>
            <person name="Seiboth B."/>
            <person name="Shapiro H."/>
            <person name="Sukno S."/>
            <person name="Tamayo-Ramos J.A."/>
            <person name="Tisch D."/>
            <person name="Wiest A."/>
            <person name="Wilkinson H.H."/>
            <person name="Zhang M."/>
            <person name="Coutinho P.M."/>
            <person name="Kenerley C.M."/>
            <person name="Monte E."/>
            <person name="Baker S.E."/>
            <person name="Grigoriev I.V."/>
        </authorList>
    </citation>
    <scope>NUCLEOTIDE SEQUENCE [LARGE SCALE GENOMIC DNA]</scope>
    <source>
        <strain evidence="2">Gv29-8 / FGSC 10586</strain>
    </source>
</reference>
<evidence type="ECO:0008006" key="3">
    <source>
        <dbReference type="Google" id="ProtNLM"/>
    </source>
</evidence>
<dbReference type="Proteomes" id="UP000007115">
    <property type="component" value="Unassembled WGS sequence"/>
</dbReference>
<dbReference type="InParanoid" id="G9MUS5"/>
<dbReference type="EMBL" id="ABDF02000062">
    <property type="protein sequence ID" value="EHK21785.1"/>
    <property type="molecule type" value="Genomic_DNA"/>
</dbReference>
<accession>G9MUS5</accession>
<dbReference type="GeneID" id="25787715"/>
<dbReference type="VEuPathDB" id="FungiDB:TRIVIDRAFT_137081"/>
<sequence>LFRGCLAAGYHPLPFKSTEITIIPKPSKPKKTYTTHKGYRPISLLSYIRKGLKRLLAKKVLLLAIEHKILPKQYFGALPKRSAIDLIAYLVYNTEVALAQGSVTTL</sequence>
<proteinExistence type="predicted"/>